<dbReference type="SUPFAM" id="SSF52540">
    <property type="entry name" value="P-loop containing nucleoside triphosphate hydrolases"/>
    <property type="match status" value="1"/>
</dbReference>
<protein>
    <submittedName>
        <fullName evidence="11">Multidrug ABC transporter ATP-binding protein</fullName>
    </submittedName>
</protein>
<dbReference type="EMBL" id="LDPH01000051">
    <property type="protein sequence ID" value="KLV16793.1"/>
    <property type="molecule type" value="Genomic_DNA"/>
</dbReference>
<dbReference type="GO" id="GO:0005524">
    <property type="term" value="F:ATP binding"/>
    <property type="evidence" value="ECO:0007669"/>
    <property type="project" value="UniProtKB-KW"/>
</dbReference>
<feature type="transmembrane region" description="Helical" evidence="8">
    <location>
        <begin position="135"/>
        <end position="159"/>
    </location>
</feature>
<comment type="subcellular location">
    <subcellularLocation>
        <location evidence="1">Cell membrane</location>
        <topology evidence="1">Multi-pass membrane protein</topology>
    </subcellularLocation>
</comment>
<evidence type="ECO:0000313" key="12">
    <source>
        <dbReference type="Proteomes" id="UP000036045"/>
    </source>
</evidence>
<keyword evidence="5 11" id="KW-0067">ATP-binding</keyword>
<evidence type="ECO:0000259" key="10">
    <source>
        <dbReference type="PROSITE" id="PS50929"/>
    </source>
</evidence>
<dbReference type="InterPro" id="IPR003439">
    <property type="entry name" value="ABC_transporter-like_ATP-bd"/>
</dbReference>
<feature type="domain" description="ABC transporter" evidence="9">
    <location>
        <begin position="342"/>
        <end position="577"/>
    </location>
</feature>
<dbReference type="Pfam" id="PF00664">
    <property type="entry name" value="ABC_membrane"/>
    <property type="match status" value="1"/>
</dbReference>
<keyword evidence="4" id="KW-0547">Nucleotide-binding</keyword>
<feature type="domain" description="ABC transmembrane type-1" evidence="10">
    <location>
        <begin position="19"/>
        <end position="308"/>
    </location>
</feature>
<dbReference type="InterPro" id="IPR017871">
    <property type="entry name" value="ABC_transporter-like_CS"/>
</dbReference>
<dbReference type="GO" id="GO:0015421">
    <property type="term" value="F:ABC-type oligopeptide transporter activity"/>
    <property type="evidence" value="ECO:0007669"/>
    <property type="project" value="TreeGrafter"/>
</dbReference>
<dbReference type="PROSITE" id="PS50893">
    <property type="entry name" value="ABC_TRANSPORTER_2"/>
    <property type="match status" value="1"/>
</dbReference>
<feature type="transmembrane region" description="Helical" evidence="8">
    <location>
        <begin position="16"/>
        <end position="39"/>
    </location>
</feature>
<evidence type="ECO:0000256" key="8">
    <source>
        <dbReference type="SAM" id="Phobius"/>
    </source>
</evidence>
<comment type="caution">
    <text evidence="11">The sequence shown here is derived from an EMBL/GenBank/DDBJ whole genome shotgun (WGS) entry which is preliminary data.</text>
</comment>
<dbReference type="GO" id="GO:0016887">
    <property type="term" value="F:ATP hydrolysis activity"/>
    <property type="evidence" value="ECO:0007669"/>
    <property type="project" value="InterPro"/>
</dbReference>
<dbReference type="InterPro" id="IPR003593">
    <property type="entry name" value="AAA+_ATPase"/>
</dbReference>
<dbReference type="Pfam" id="PF00005">
    <property type="entry name" value="ABC_tran"/>
    <property type="match status" value="1"/>
</dbReference>
<dbReference type="InterPro" id="IPR011527">
    <property type="entry name" value="ABC1_TM_dom"/>
</dbReference>
<dbReference type="PROSITE" id="PS00211">
    <property type="entry name" value="ABC_TRANSPORTER_1"/>
    <property type="match status" value="1"/>
</dbReference>
<evidence type="ECO:0000313" key="11">
    <source>
        <dbReference type="EMBL" id="KLV16793.1"/>
    </source>
</evidence>
<keyword evidence="6 8" id="KW-1133">Transmembrane helix</keyword>
<evidence type="ECO:0000256" key="2">
    <source>
        <dbReference type="ARBA" id="ARBA00005417"/>
    </source>
</evidence>
<dbReference type="PANTHER" id="PTHR43394:SF1">
    <property type="entry name" value="ATP-BINDING CASSETTE SUB-FAMILY B MEMBER 10, MITOCHONDRIAL"/>
    <property type="match status" value="1"/>
</dbReference>
<evidence type="ECO:0000259" key="9">
    <source>
        <dbReference type="PROSITE" id="PS50893"/>
    </source>
</evidence>
<keyword evidence="7 8" id="KW-0472">Membrane</keyword>
<accession>A0A0J1HSR8</accession>
<dbReference type="InterPro" id="IPR027417">
    <property type="entry name" value="P-loop_NTPase"/>
</dbReference>
<keyword evidence="3 8" id="KW-0812">Transmembrane</keyword>
<comment type="similarity">
    <text evidence="2">Belongs to the ABC transporter superfamily.</text>
</comment>
<evidence type="ECO:0000256" key="5">
    <source>
        <dbReference type="ARBA" id="ARBA00022840"/>
    </source>
</evidence>
<dbReference type="PANTHER" id="PTHR43394">
    <property type="entry name" value="ATP-DEPENDENT PERMEASE MDL1, MITOCHONDRIAL"/>
    <property type="match status" value="1"/>
</dbReference>
<evidence type="ECO:0000256" key="4">
    <source>
        <dbReference type="ARBA" id="ARBA00022741"/>
    </source>
</evidence>
<keyword evidence="12" id="KW-1185">Reference proteome</keyword>
<dbReference type="InterPro" id="IPR039421">
    <property type="entry name" value="Type_1_exporter"/>
</dbReference>
<evidence type="ECO:0000256" key="7">
    <source>
        <dbReference type="ARBA" id="ARBA00023136"/>
    </source>
</evidence>
<dbReference type="AlphaFoldDB" id="A0A0J1HSR8"/>
<dbReference type="RefSeq" id="WP_047944912.1">
    <property type="nucleotide sequence ID" value="NZ_JAMAUJ010000004.1"/>
</dbReference>
<dbReference type="Gene3D" id="1.20.1560.10">
    <property type="entry name" value="ABC transporter type 1, transmembrane domain"/>
    <property type="match status" value="1"/>
</dbReference>
<name>A0A0J1HSR8_NIACI</name>
<sequence length="582" mass="66058">MDSIKRYMTFVKPYRWQIIGTIIIGIVKFAIPLLIPLLLKYVIDDIINNPALDQATKMSNLWTIMIIMTIVFIVVRPPIEYYRQYFAQWTSNKILYDIRDQLFMHLQKLSLKYYSNTRAGEVISRVINDVEQTKNFILTGLMNLWLDAVTILITIGIMFTMDVKLTFVSIILLPFYALSVSYFFGNLRKLTRERSQALAGVQSFLHERVQGISVIKSFATEDHEQKHFQKYNNTFLEKAVNHTKWNAKAFAVVNTITDISPLIVIAYSGYQVLNGDISLGAMMAFFAYIERLYNPLRRLVNSSTTLTQSIASMDRVFDLIDEKYDIQDKPNAVPCTNVKGDITFEEVDFAYETNDPKVLDNISLHIKQGETVAFVGMSGGGKSSLISLIPRFFDVTGGRILLDGIDIRDVQARSLRDQIGMVLQENILFSESIRENIMIGKPNATEEEVIAAAKAANAHDFITQLPEGYETKVGERGVKLSGGQKQRVAIARVFLKNPPILILDEATSALDLESEQSIQESLEELAKDRTTLIVAHRLSTITHADRIILIEHGKIMEDGTHEELMKLQGHYHDLFQIQQLGN</sequence>
<dbReference type="SMART" id="SM00382">
    <property type="entry name" value="AAA"/>
    <property type="match status" value="1"/>
</dbReference>
<dbReference type="FunFam" id="3.40.50.300:FF:000218">
    <property type="entry name" value="Multidrug ABC transporter ATP-binding protein"/>
    <property type="match status" value="1"/>
</dbReference>
<feature type="transmembrane region" description="Helical" evidence="8">
    <location>
        <begin position="59"/>
        <end position="75"/>
    </location>
</feature>
<reference evidence="11 12" key="1">
    <citation type="submission" date="2015-05" db="EMBL/GenBank/DDBJ databases">
        <title>Whole genome sequence and identification of bacterial endophytes from Costus igneus.</title>
        <authorList>
            <person name="Lee Y.P."/>
            <person name="Gan H.M."/>
            <person name="Eng W."/>
            <person name="Wheatley M.S."/>
            <person name="Caraballo A."/>
            <person name="Polter S."/>
            <person name="Savka M.A."/>
            <person name="Hudson A.O."/>
        </authorList>
    </citation>
    <scope>NUCLEOTIDE SEQUENCE [LARGE SCALE GENOMIC DNA]</scope>
    <source>
        <strain evidence="11 12">RIT379</strain>
    </source>
</reference>
<dbReference type="InterPro" id="IPR036640">
    <property type="entry name" value="ABC1_TM_sf"/>
</dbReference>
<dbReference type="OrthoDB" id="9770415at2"/>
<dbReference type="Gene3D" id="3.40.50.300">
    <property type="entry name" value="P-loop containing nucleotide triphosphate hydrolases"/>
    <property type="match status" value="1"/>
</dbReference>
<gene>
    <name evidence="11" type="ORF">ABW02_25055</name>
</gene>
<dbReference type="GO" id="GO:0005886">
    <property type="term" value="C:plasma membrane"/>
    <property type="evidence" value="ECO:0007669"/>
    <property type="project" value="UniProtKB-SubCell"/>
</dbReference>
<feature type="transmembrane region" description="Helical" evidence="8">
    <location>
        <begin position="165"/>
        <end position="185"/>
    </location>
</feature>
<organism evidence="11 12">
    <name type="scientific">Niallia circulans</name>
    <name type="common">Bacillus circulans</name>
    <dbReference type="NCBI Taxonomy" id="1397"/>
    <lineage>
        <taxon>Bacteria</taxon>
        <taxon>Bacillati</taxon>
        <taxon>Bacillota</taxon>
        <taxon>Bacilli</taxon>
        <taxon>Bacillales</taxon>
        <taxon>Bacillaceae</taxon>
        <taxon>Niallia</taxon>
    </lineage>
</organism>
<evidence type="ECO:0000256" key="6">
    <source>
        <dbReference type="ARBA" id="ARBA00022989"/>
    </source>
</evidence>
<dbReference type="PATRIC" id="fig|1397.4.peg.4542"/>
<dbReference type="SUPFAM" id="SSF90123">
    <property type="entry name" value="ABC transporter transmembrane region"/>
    <property type="match status" value="1"/>
</dbReference>
<dbReference type="Proteomes" id="UP000036045">
    <property type="component" value="Unassembled WGS sequence"/>
</dbReference>
<evidence type="ECO:0000256" key="3">
    <source>
        <dbReference type="ARBA" id="ARBA00022692"/>
    </source>
</evidence>
<dbReference type="PROSITE" id="PS50929">
    <property type="entry name" value="ABC_TM1F"/>
    <property type="match status" value="1"/>
</dbReference>
<evidence type="ECO:0000256" key="1">
    <source>
        <dbReference type="ARBA" id="ARBA00004651"/>
    </source>
</evidence>
<proteinExistence type="inferred from homology"/>